<comment type="function">
    <text evidence="2">Catalyzes the methylthiolation of N6-threonylcarbamoyladenosine (t(6)A), leading to the formation of 2-methylthio-N6-threonylcarbamoyladenosine (ms(2)t(6)A) at position 37 in tRNAs that read codons beginning with adenine.</text>
</comment>
<keyword evidence="5" id="KW-0963">Cytoplasm</keyword>
<feature type="domain" description="MTTase N-terminal" evidence="15">
    <location>
        <begin position="4"/>
        <end position="116"/>
    </location>
</feature>
<reference evidence="17" key="1">
    <citation type="submission" date="2018-06" db="EMBL/GenBank/DDBJ databases">
        <authorList>
            <person name="Zhirakovskaya E."/>
        </authorList>
    </citation>
    <scope>NUCLEOTIDE SEQUENCE</scope>
</reference>
<evidence type="ECO:0000259" key="16">
    <source>
        <dbReference type="PROSITE" id="PS51918"/>
    </source>
</evidence>
<keyword evidence="10" id="KW-0408">Iron</keyword>
<evidence type="ECO:0000256" key="6">
    <source>
        <dbReference type="ARBA" id="ARBA00022679"/>
    </source>
</evidence>
<feature type="domain" description="TRAM" evidence="14">
    <location>
        <begin position="372"/>
        <end position="434"/>
    </location>
</feature>
<evidence type="ECO:0000256" key="13">
    <source>
        <dbReference type="ARBA" id="ARBA00051661"/>
    </source>
</evidence>
<dbReference type="SFLD" id="SFLDS00029">
    <property type="entry name" value="Radical_SAM"/>
    <property type="match status" value="1"/>
</dbReference>
<dbReference type="SUPFAM" id="SSF102114">
    <property type="entry name" value="Radical SAM enzymes"/>
    <property type="match status" value="1"/>
</dbReference>
<dbReference type="NCBIfam" id="TIGR01579">
    <property type="entry name" value="MiaB-like-C"/>
    <property type="match status" value="1"/>
</dbReference>
<keyword evidence="6 17" id="KW-0808">Transferase</keyword>
<dbReference type="InterPro" id="IPR005839">
    <property type="entry name" value="Methylthiotransferase"/>
</dbReference>
<dbReference type="FunFam" id="3.40.50.12160:FF:000004">
    <property type="entry name" value="Threonylcarbamoyladenosine tRNA methylthiotransferase MtaB"/>
    <property type="match status" value="1"/>
</dbReference>
<dbReference type="InterPro" id="IPR006467">
    <property type="entry name" value="MiaB-like_bact"/>
</dbReference>
<evidence type="ECO:0000256" key="4">
    <source>
        <dbReference type="ARBA" id="ARBA00022485"/>
    </source>
</evidence>
<evidence type="ECO:0000256" key="12">
    <source>
        <dbReference type="ARBA" id="ARBA00031213"/>
    </source>
</evidence>
<keyword evidence="9" id="KW-0479">Metal-binding</keyword>
<dbReference type="Gene3D" id="3.40.50.12160">
    <property type="entry name" value="Methylthiotransferase, N-terminal domain"/>
    <property type="match status" value="1"/>
</dbReference>
<evidence type="ECO:0000256" key="11">
    <source>
        <dbReference type="ARBA" id="ARBA00023014"/>
    </source>
</evidence>
<dbReference type="InterPro" id="IPR020612">
    <property type="entry name" value="Methylthiotransferase_CS"/>
</dbReference>
<name>A0A3B1CB01_9ZZZZ</name>
<evidence type="ECO:0000256" key="2">
    <source>
        <dbReference type="ARBA" id="ARBA00002399"/>
    </source>
</evidence>
<dbReference type="GO" id="GO:0046872">
    <property type="term" value="F:metal ion binding"/>
    <property type="evidence" value="ECO:0007669"/>
    <property type="project" value="UniProtKB-KW"/>
</dbReference>
<comment type="cofactor">
    <cofactor evidence="1">
        <name>[4Fe-4S] cluster</name>
        <dbReference type="ChEBI" id="CHEBI:49883"/>
    </cofactor>
</comment>
<dbReference type="PROSITE" id="PS50926">
    <property type="entry name" value="TRAM"/>
    <property type="match status" value="1"/>
</dbReference>
<dbReference type="EMBL" id="UOGA01000296">
    <property type="protein sequence ID" value="VAX25362.1"/>
    <property type="molecule type" value="Genomic_DNA"/>
</dbReference>
<dbReference type="InterPro" id="IPR006638">
    <property type="entry name" value="Elp3/MiaA/NifB-like_rSAM"/>
</dbReference>
<dbReference type="InterPro" id="IPR007197">
    <property type="entry name" value="rSAM"/>
</dbReference>
<gene>
    <name evidence="17" type="ORF">MNBD_NITROSPINAE04-942</name>
</gene>
<dbReference type="GO" id="GO:0035598">
    <property type="term" value="F:tRNA (N(6)-L-threonylcarbamoyladenosine(37)-C(2))-methylthiotransferase activity"/>
    <property type="evidence" value="ECO:0007669"/>
    <property type="project" value="UniProtKB-EC"/>
</dbReference>
<keyword evidence="4" id="KW-0004">4Fe-4S</keyword>
<sequence length="438" mass="47249">MEKKKVSFETLGCRYNRFESAEMAYELGRAGFMAVESSERADVVVINTCAVTGKSAARCRAAIRRAKSSNPDARIVVTGCYSETSPEAVSSVEGVDLVVGNAEKFDIAKALSAIDSDNSRSIFVGGSEPPETLPVRPVTAMEGRTNAYLNVQSGCDEVCAFCLVRVARGKSRSAKAEAVTARIGDMSKAGIKEVVLTGINIGQYKSGGGITLAGLMKKIVGDTGIERIRLSSINPNDVTDELIELMAGEPRVCRHLHIPLQSGSDTILKSMRRPYSAGEYLQLLEKLVKRIPDIGLGADVMVGFPGEGEREFDQTRALIELSPLMMLHVFAFSPREGSEASLLPDAPAKQVAKMRSAILKKLSADKGENFRSLFIGRTVEVLIENKRDKSGLLKGFSDNYMTVYLDGPESLMNTIVPVCVIEAVNGHLTGEALCLSSR</sequence>
<comment type="catalytic activity">
    <reaction evidence="13">
        <text>N(6)-L-threonylcarbamoyladenosine(37) in tRNA + (sulfur carrier)-SH + AH2 + 2 S-adenosyl-L-methionine = 2-methylsulfanyl-N(6)-L-threonylcarbamoyladenosine(37) in tRNA + (sulfur carrier)-H + 5'-deoxyadenosine + L-methionine + A + S-adenosyl-L-homocysteine + 2 H(+)</text>
        <dbReference type="Rhea" id="RHEA:37075"/>
        <dbReference type="Rhea" id="RHEA-COMP:10163"/>
        <dbReference type="Rhea" id="RHEA-COMP:11092"/>
        <dbReference type="Rhea" id="RHEA-COMP:14737"/>
        <dbReference type="Rhea" id="RHEA-COMP:14739"/>
        <dbReference type="ChEBI" id="CHEBI:13193"/>
        <dbReference type="ChEBI" id="CHEBI:15378"/>
        <dbReference type="ChEBI" id="CHEBI:17319"/>
        <dbReference type="ChEBI" id="CHEBI:17499"/>
        <dbReference type="ChEBI" id="CHEBI:29917"/>
        <dbReference type="ChEBI" id="CHEBI:57844"/>
        <dbReference type="ChEBI" id="CHEBI:57856"/>
        <dbReference type="ChEBI" id="CHEBI:59789"/>
        <dbReference type="ChEBI" id="CHEBI:64428"/>
        <dbReference type="ChEBI" id="CHEBI:74418"/>
        <dbReference type="ChEBI" id="CHEBI:74420"/>
        <dbReference type="EC" id="2.8.4.5"/>
    </reaction>
</comment>
<evidence type="ECO:0000259" key="15">
    <source>
        <dbReference type="PROSITE" id="PS51449"/>
    </source>
</evidence>
<dbReference type="Gene3D" id="3.80.30.20">
    <property type="entry name" value="tm_1862 like domain"/>
    <property type="match status" value="1"/>
</dbReference>
<evidence type="ECO:0000256" key="3">
    <source>
        <dbReference type="ARBA" id="ARBA00013273"/>
    </source>
</evidence>
<dbReference type="PANTHER" id="PTHR11918:SF45">
    <property type="entry name" value="THREONYLCARBAMOYLADENOSINE TRNA METHYLTHIOTRANSFERASE"/>
    <property type="match status" value="1"/>
</dbReference>
<evidence type="ECO:0000313" key="17">
    <source>
        <dbReference type="EMBL" id="VAX25362.1"/>
    </source>
</evidence>
<keyword evidence="8" id="KW-0819">tRNA processing</keyword>
<dbReference type="NCBIfam" id="TIGR00089">
    <property type="entry name" value="MiaB/RimO family radical SAM methylthiotransferase"/>
    <property type="match status" value="1"/>
</dbReference>
<evidence type="ECO:0000256" key="10">
    <source>
        <dbReference type="ARBA" id="ARBA00023004"/>
    </source>
</evidence>
<dbReference type="AlphaFoldDB" id="A0A3B1CB01"/>
<dbReference type="InterPro" id="IPR002792">
    <property type="entry name" value="TRAM_dom"/>
</dbReference>
<organism evidence="17">
    <name type="scientific">hydrothermal vent metagenome</name>
    <dbReference type="NCBI Taxonomy" id="652676"/>
    <lineage>
        <taxon>unclassified sequences</taxon>
        <taxon>metagenomes</taxon>
        <taxon>ecological metagenomes</taxon>
    </lineage>
</organism>
<evidence type="ECO:0000256" key="5">
    <source>
        <dbReference type="ARBA" id="ARBA00022490"/>
    </source>
</evidence>
<evidence type="ECO:0000256" key="7">
    <source>
        <dbReference type="ARBA" id="ARBA00022691"/>
    </source>
</evidence>
<dbReference type="Pfam" id="PF00919">
    <property type="entry name" value="UPF0004"/>
    <property type="match status" value="1"/>
</dbReference>
<evidence type="ECO:0000259" key="14">
    <source>
        <dbReference type="PROSITE" id="PS50926"/>
    </source>
</evidence>
<dbReference type="PROSITE" id="PS51449">
    <property type="entry name" value="MTTASE_N"/>
    <property type="match status" value="1"/>
</dbReference>
<dbReference type="PROSITE" id="PS01278">
    <property type="entry name" value="MTTASE_RADICAL"/>
    <property type="match status" value="1"/>
</dbReference>
<dbReference type="SMART" id="SM00729">
    <property type="entry name" value="Elp3"/>
    <property type="match status" value="1"/>
</dbReference>
<dbReference type="InterPro" id="IPR038135">
    <property type="entry name" value="Methylthiotransferase_N_sf"/>
</dbReference>
<dbReference type="PANTHER" id="PTHR11918">
    <property type="entry name" value="RADICAL SAM PROTEINS"/>
    <property type="match status" value="1"/>
</dbReference>
<evidence type="ECO:0000256" key="9">
    <source>
        <dbReference type="ARBA" id="ARBA00022723"/>
    </source>
</evidence>
<evidence type="ECO:0000256" key="1">
    <source>
        <dbReference type="ARBA" id="ARBA00001966"/>
    </source>
</evidence>
<dbReference type="SFLD" id="SFLDG01082">
    <property type="entry name" value="B12-binding_domain_containing"/>
    <property type="match status" value="1"/>
</dbReference>
<protein>
    <recommendedName>
        <fullName evidence="3">tRNA (N(6)-L-threonylcarbamoyladenosine(37)-C(2))-methylthiotransferase</fullName>
        <ecNumber evidence="3">2.8.4.5</ecNumber>
    </recommendedName>
    <alternativeName>
        <fullName evidence="12">tRNA-t(6)A37 methylthiotransferase</fullName>
    </alternativeName>
</protein>
<proteinExistence type="predicted"/>
<dbReference type="Pfam" id="PF04055">
    <property type="entry name" value="Radical_SAM"/>
    <property type="match status" value="1"/>
</dbReference>
<feature type="domain" description="Radical SAM core" evidence="16">
    <location>
        <begin position="141"/>
        <end position="369"/>
    </location>
</feature>
<dbReference type="InterPro" id="IPR023404">
    <property type="entry name" value="rSAM_horseshoe"/>
</dbReference>
<keyword evidence="11" id="KW-0411">Iron-sulfur</keyword>
<keyword evidence="7" id="KW-0949">S-adenosyl-L-methionine</keyword>
<accession>A0A3B1CB01</accession>
<evidence type="ECO:0000256" key="8">
    <source>
        <dbReference type="ARBA" id="ARBA00022694"/>
    </source>
</evidence>
<dbReference type="InterPro" id="IPR058240">
    <property type="entry name" value="rSAM_sf"/>
</dbReference>
<dbReference type="InterPro" id="IPR013848">
    <property type="entry name" value="Methylthiotransferase_N"/>
</dbReference>
<dbReference type="EC" id="2.8.4.5" evidence="3"/>
<dbReference type="PROSITE" id="PS51918">
    <property type="entry name" value="RADICAL_SAM"/>
    <property type="match status" value="1"/>
</dbReference>
<dbReference type="CDD" id="cd01335">
    <property type="entry name" value="Radical_SAM"/>
    <property type="match status" value="1"/>
</dbReference>
<dbReference type="GO" id="GO:0051539">
    <property type="term" value="F:4 iron, 4 sulfur cluster binding"/>
    <property type="evidence" value="ECO:0007669"/>
    <property type="project" value="UniProtKB-KW"/>
</dbReference>
<dbReference type="SFLD" id="SFLDG01061">
    <property type="entry name" value="methylthiotransferase"/>
    <property type="match status" value="1"/>
</dbReference>